<protein>
    <submittedName>
        <fullName evidence="2">Uncharacterized protein</fullName>
    </submittedName>
</protein>
<keyword evidence="3" id="KW-1185">Reference proteome</keyword>
<evidence type="ECO:0000256" key="1">
    <source>
        <dbReference type="SAM" id="MobiDB-lite"/>
    </source>
</evidence>
<gene>
    <name evidence="2" type="ORF">AZOBR_p270185</name>
</gene>
<feature type="compositionally biased region" description="Polar residues" evidence="1">
    <location>
        <begin position="1"/>
        <end position="10"/>
    </location>
</feature>
<dbReference type="EMBL" id="HE577329">
    <property type="protein sequence ID" value="CCD01989.1"/>
    <property type="molecule type" value="Genomic_DNA"/>
</dbReference>
<feature type="compositionally biased region" description="Basic and acidic residues" evidence="1">
    <location>
        <begin position="12"/>
        <end position="27"/>
    </location>
</feature>
<dbReference type="RefSeq" id="WP_014242323.1">
    <property type="nucleotide sequence ID" value="NC_016618.1"/>
</dbReference>
<accession>A0A9P1JY65</accession>
<organism evidence="2 3">
    <name type="scientific">Azospirillum baldaniorum</name>
    <dbReference type="NCBI Taxonomy" id="1064539"/>
    <lineage>
        <taxon>Bacteria</taxon>
        <taxon>Pseudomonadati</taxon>
        <taxon>Pseudomonadota</taxon>
        <taxon>Alphaproteobacteria</taxon>
        <taxon>Rhodospirillales</taxon>
        <taxon>Azospirillaceae</taxon>
        <taxon>Azospirillum</taxon>
    </lineage>
</organism>
<evidence type="ECO:0000313" key="2">
    <source>
        <dbReference type="EMBL" id="CCD01989.1"/>
    </source>
</evidence>
<dbReference type="Proteomes" id="UP000007319">
    <property type="component" value="Plasmid AZOBR_p2"/>
</dbReference>
<feature type="region of interest" description="Disordered" evidence="1">
    <location>
        <begin position="1"/>
        <end position="27"/>
    </location>
</feature>
<sequence length="64" mass="7089">MTAAYRSTPTDAARKVLDGSTDPDAHVTLDKMSRSARGRKEMVRAFVEEFRRRNFDSADAAPAS</sequence>
<proteinExistence type="predicted"/>
<reference evidence="2 3" key="1">
    <citation type="journal article" date="2011" name="PLoS Genet.">
        <title>Azospirillum genomes reveal transition of bacteria from aquatic to terrestrial environments.</title>
        <authorList>
            <person name="Wisniewski-Dye F."/>
            <person name="Borziak K."/>
            <person name="Khalsa-Moyers G."/>
            <person name="Alexandre G."/>
            <person name="Sukharnikov L.O."/>
            <person name="Wuichet K."/>
            <person name="Hurst G.B."/>
            <person name="McDonald W.H."/>
            <person name="Robertson J.S."/>
            <person name="Barbe V."/>
            <person name="Calteau A."/>
            <person name="Rouy Z."/>
            <person name="Mangenot S."/>
            <person name="Prigent-Combaret C."/>
            <person name="Normand P."/>
            <person name="Boyer M."/>
            <person name="Siguier P."/>
            <person name="Dessaux Y."/>
            <person name="Elmerich C."/>
            <person name="Condemine G."/>
            <person name="Krishnen G."/>
            <person name="Kennedy I."/>
            <person name="Paterson A.H."/>
            <person name="Gonzalez V."/>
            <person name="Mavingui P."/>
            <person name="Zhulin I.B."/>
        </authorList>
    </citation>
    <scope>NUCLEOTIDE SEQUENCE [LARGE SCALE GENOMIC DNA]</scope>
    <source>
        <strain evidence="2 3">Sp245</strain>
    </source>
</reference>
<dbReference type="AlphaFoldDB" id="A0A9P1JY65"/>
<dbReference type="KEGG" id="abs:AZOBR_p270185"/>
<geneLocation type="plasmid" evidence="2 3">
    <name>AZOBR_p2</name>
</geneLocation>
<evidence type="ECO:0000313" key="3">
    <source>
        <dbReference type="Proteomes" id="UP000007319"/>
    </source>
</evidence>
<name>A0A9P1JY65_9PROT</name>
<keyword evidence="2" id="KW-0614">Plasmid</keyword>